<feature type="transmembrane region" description="Helical" evidence="1">
    <location>
        <begin position="41"/>
        <end position="61"/>
    </location>
</feature>
<evidence type="ECO:0000313" key="3">
    <source>
        <dbReference type="Proteomes" id="UP001456524"/>
    </source>
</evidence>
<gene>
    <name evidence="2" type="ORF">IWX90DRAFT_303807</name>
</gene>
<sequence>MQTKQGGRDVPADPVAHEKACMYHASSPDVVGMAKACLERCAMSMICLGAVEGLGVGVYSVKGFGGLGVVFCDFGGFCSSLVLLVSLVIFCCLVSGFPALGFRVHRPAPSRSSISSTSAAQGGFPSDAKIIQAFIMTLSHSSSMNSQL</sequence>
<comment type="caution">
    <text evidence="2">The sequence shown here is derived from an EMBL/GenBank/DDBJ whole genome shotgun (WGS) entry which is preliminary data.</text>
</comment>
<name>A0ABR1XLN1_9PEZI</name>
<feature type="transmembrane region" description="Helical" evidence="1">
    <location>
        <begin position="81"/>
        <end position="102"/>
    </location>
</feature>
<protein>
    <submittedName>
        <fullName evidence="2">Uncharacterized protein</fullName>
    </submittedName>
</protein>
<evidence type="ECO:0000313" key="2">
    <source>
        <dbReference type="EMBL" id="KAK8159572.1"/>
    </source>
</evidence>
<keyword evidence="1" id="KW-0472">Membrane</keyword>
<reference evidence="2 3" key="1">
    <citation type="journal article" date="2022" name="G3 (Bethesda)">
        <title>Enemy or ally: a genomic approach to elucidate the lifestyle of Phyllosticta citrichinaensis.</title>
        <authorList>
            <person name="Buijs V.A."/>
            <person name="Groenewald J.Z."/>
            <person name="Haridas S."/>
            <person name="LaButti K.M."/>
            <person name="Lipzen A."/>
            <person name="Martin F.M."/>
            <person name="Barry K."/>
            <person name="Grigoriev I.V."/>
            <person name="Crous P.W."/>
            <person name="Seidl M.F."/>
        </authorList>
    </citation>
    <scope>NUCLEOTIDE SEQUENCE [LARGE SCALE GENOMIC DNA]</scope>
    <source>
        <strain evidence="2 3">CBS 129764</strain>
    </source>
</reference>
<dbReference type="EMBL" id="JBBWUH010000008">
    <property type="protein sequence ID" value="KAK8159572.1"/>
    <property type="molecule type" value="Genomic_DNA"/>
</dbReference>
<keyword evidence="3" id="KW-1185">Reference proteome</keyword>
<keyword evidence="1" id="KW-0812">Transmembrane</keyword>
<dbReference type="Proteomes" id="UP001456524">
    <property type="component" value="Unassembled WGS sequence"/>
</dbReference>
<organism evidence="2 3">
    <name type="scientific">Phyllosticta citrichinensis</name>
    <dbReference type="NCBI Taxonomy" id="1130410"/>
    <lineage>
        <taxon>Eukaryota</taxon>
        <taxon>Fungi</taxon>
        <taxon>Dikarya</taxon>
        <taxon>Ascomycota</taxon>
        <taxon>Pezizomycotina</taxon>
        <taxon>Dothideomycetes</taxon>
        <taxon>Dothideomycetes incertae sedis</taxon>
        <taxon>Botryosphaeriales</taxon>
        <taxon>Phyllostictaceae</taxon>
        <taxon>Phyllosticta</taxon>
    </lineage>
</organism>
<accession>A0ABR1XLN1</accession>
<keyword evidence="1" id="KW-1133">Transmembrane helix</keyword>
<evidence type="ECO:0000256" key="1">
    <source>
        <dbReference type="SAM" id="Phobius"/>
    </source>
</evidence>
<proteinExistence type="predicted"/>